<feature type="transmembrane region" description="Helical" evidence="2">
    <location>
        <begin position="188"/>
        <end position="208"/>
    </location>
</feature>
<evidence type="ECO:0000256" key="2">
    <source>
        <dbReference type="SAM" id="Phobius"/>
    </source>
</evidence>
<organism evidence="5 6">
    <name type="scientific">Spirilliplanes yamanashiensis</name>
    <dbReference type="NCBI Taxonomy" id="42233"/>
    <lineage>
        <taxon>Bacteria</taxon>
        <taxon>Bacillati</taxon>
        <taxon>Actinomycetota</taxon>
        <taxon>Actinomycetes</taxon>
        <taxon>Micromonosporales</taxon>
        <taxon>Micromonosporaceae</taxon>
        <taxon>Spirilliplanes</taxon>
    </lineage>
</organism>
<dbReference type="PANTHER" id="PTHR38593:SF1">
    <property type="entry name" value="BLR2558 PROTEIN"/>
    <property type="match status" value="1"/>
</dbReference>
<keyword evidence="2" id="KW-0472">Membrane</keyword>
<keyword evidence="2" id="KW-0812">Transmembrane</keyword>
<dbReference type="Proteomes" id="UP000652013">
    <property type="component" value="Unassembled WGS sequence"/>
</dbReference>
<evidence type="ECO:0000259" key="4">
    <source>
        <dbReference type="Pfam" id="PF13628"/>
    </source>
</evidence>
<evidence type="ECO:0000313" key="6">
    <source>
        <dbReference type="Proteomes" id="UP000652013"/>
    </source>
</evidence>
<evidence type="ECO:0000256" key="1">
    <source>
        <dbReference type="SAM" id="MobiDB-lite"/>
    </source>
</evidence>
<comment type="caution">
    <text evidence="5">The sequence shown here is derived from an EMBL/GenBank/DDBJ whole genome shotgun (WGS) entry which is preliminary data.</text>
</comment>
<feature type="signal peptide" evidence="3">
    <location>
        <begin position="1"/>
        <end position="24"/>
    </location>
</feature>
<keyword evidence="6" id="KW-1185">Reference proteome</keyword>
<dbReference type="EMBL" id="BOOY01000025">
    <property type="protein sequence ID" value="GIJ03921.1"/>
    <property type="molecule type" value="Genomic_DNA"/>
</dbReference>
<gene>
    <name evidence="5" type="ORF">Sya03_32730</name>
</gene>
<dbReference type="Gene3D" id="1.20.1260.10">
    <property type="match status" value="1"/>
</dbReference>
<feature type="region of interest" description="Disordered" evidence="1">
    <location>
        <begin position="213"/>
        <end position="246"/>
    </location>
</feature>
<feature type="domain" description="DUF4142" evidence="4">
    <location>
        <begin position="29"/>
        <end position="159"/>
    </location>
</feature>
<evidence type="ECO:0000256" key="3">
    <source>
        <dbReference type="SAM" id="SignalP"/>
    </source>
</evidence>
<keyword evidence="2" id="KW-1133">Transmembrane helix</keyword>
<sequence length="246" mass="25355">MSLRRLAVTLGVIVLFLAPGAAAAAASAQDVSYLQAAHQANLSAMALGEIAGQRGESEQVRRLGARLVADHARLDDDLLAAAGDLGVSLPELATEPQRDLAERYHSASDEEFDALFVSTQLEAHAAAQRLTRDQLAGGEDERAVQAARRAATTLAGHHDLIAAAARDLGVPSRIGTGTGGQAAAGTGAATALIVAGALLVAVAALLLLRRRTPAHTPSHAAGSRPPRQRHWADRVRPGRHGAASSS</sequence>
<dbReference type="InterPro" id="IPR025419">
    <property type="entry name" value="DUF4142"/>
</dbReference>
<keyword evidence="3" id="KW-0732">Signal</keyword>
<name>A0A8J3Y8G0_9ACTN</name>
<dbReference type="PANTHER" id="PTHR38593">
    <property type="entry name" value="BLR2558 PROTEIN"/>
    <property type="match status" value="1"/>
</dbReference>
<dbReference type="AlphaFoldDB" id="A0A8J3Y8G0"/>
<accession>A0A8J3Y8G0</accession>
<dbReference type="InterPro" id="IPR012347">
    <property type="entry name" value="Ferritin-like"/>
</dbReference>
<proteinExistence type="predicted"/>
<protein>
    <recommendedName>
        <fullName evidence="4">DUF4142 domain-containing protein</fullName>
    </recommendedName>
</protein>
<dbReference type="Pfam" id="PF13628">
    <property type="entry name" value="DUF4142"/>
    <property type="match status" value="1"/>
</dbReference>
<evidence type="ECO:0000313" key="5">
    <source>
        <dbReference type="EMBL" id="GIJ03921.1"/>
    </source>
</evidence>
<reference evidence="5" key="1">
    <citation type="submission" date="2021-01" db="EMBL/GenBank/DDBJ databases">
        <title>Whole genome shotgun sequence of Spirilliplanes yamanashiensis NBRC 15828.</title>
        <authorList>
            <person name="Komaki H."/>
            <person name="Tamura T."/>
        </authorList>
    </citation>
    <scope>NUCLEOTIDE SEQUENCE</scope>
    <source>
        <strain evidence="5">NBRC 15828</strain>
    </source>
</reference>
<dbReference type="RefSeq" id="WP_203939170.1">
    <property type="nucleotide sequence ID" value="NZ_BAAAGJ010000002.1"/>
</dbReference>
<feature type="chain" id="PRO_5035217563" description="DUF4142 domain-containing protein" evidence="3">
    <location>
        <begin position="25"/>
        <end position="246"/>
    </location>
</feature>